<dbReference type="RefSeq" id="WP_091939711.1">
    <property type="nucleotide sequence ID" value="NZ_FOEE01000001.1"/>
</dbReference>
<evidence type="ECO:0000256" key="1">
    <source>
        <dbReference type="ARBA" id="ARBA00004792"/>
    </source>
</evidence>
<evidence type="ECO:0000259" key="4">
    <source>
        <dbReference type="PROSITE" id="PS51471"/>
    </source>
</evidence>
<reference evidence="6" key="1">
    <citation type="submission" date="2016-10" db="EMBL/GenBank/DDBJ databases">
        <authorList>
            <person name="Varghese N."/>
            <person name="Submissions S."/>
        </authorList>
    </citation>
    <scope>NUCLEOTIDE SEQUENCE [LARGE SCALE GENOMIC DNA]</scope>
    <source>
        <strain evidence="6">DSM 45413</strain>
    </source>
</reference>
<dbReference type="InterPro" id="IPR027443">
    <property type="entry name" value="IPNS-like_sf"/>
</dbReference>
<dbReference type="PROSITE" id="PS51471">
    <property type="entry name" value="FE2OG_OXY"/>
    <property type="match status" value="1"/>
</dbReference>
<organism evidence="5 6">
    <name type="scientific">Trujillonella endophytica</name>
    <dbReference type="NCBI Taxonomy" id="673521"/>
    <lineage>
        <taxon>Bacteria</taxon>
        <taxon>Bacillati</taxon>
        <taxon>Actinomycetota</taxon>
        <taxon>Actinomycetes</taxon>
        <taxon>Geodermatophilales</taxon>
        <taxon>Geodermatophilaceae</taxon>
        <taxon>Trujillonella</taxon>
    </lineage>
</organism>
<proteinExistence type="inferred from homology"/>
<gene>
    <name evidence="5" type="ORF">SAMN05660991_00506</name>
</gene>
<dbReference type="InterPro" id="IPR044861">
    <property type="entry name" value="IPNS-like_FE2OG_OXY"/>
</dbReference>
<evidence type="ECO:0000256" key="2">
    <source>
        <dbReference type="ARBA" id="ARBA00023194"/>
    </source>
</evidence>
<dbReference type="Proteomes" id="UP000198960">
    <property type="component" value="Unassembled WGS sequence"/>
</dbReference>
<keyword evidence="3" id="KW-0408">Iron</keyword>
<dbReference type="GO" id="GO:0016491">
    <property type="term" value="F:oxidoreductase activity"/>
    <property type="evidence" value="ECO:0007669"/>
    <property type="project" value="UniProtKB-KW"/>
</dbReference>
<evidence type="ECO:0000313" key="6">
    <source>
        <dbReference type="Proteomes" id="UP000198960"/>
    </source>
</evidence>
<keyword evidence="3" id="KW-0479">Metal-binding</keyword>
<dbReference type="EMBL" id="FOEE01000001">
    <property type="protein sequence ID" value="SEO47901.1"/>
    <property type="molecule type" value="Genomic_DNA"/>
</dbReference>
<keyword evidence="2" id="KW-0045">Antibiotic biosynthesis</keyword>
<dbReference type="InterPro" id="IPR026992">
    <property type="entry name" value="DIOX_N"/>
</dbReference>
<dbReference type="InterPro" id="IPR050231">
    <property type="entry name" value="Iron_ascorbate_oxido_reductase"/>
</dbReference>
<dbReference type="Gene3D" id="2.60.120.330">
    <property type="entry name" value="B-lactam Antibiotic, Isopenicillin N Synthase, Chain"/>
    <property type="match status" value="1"/>
</dbReference>
<keyword evidence="3" id="KW-0560">Oxidoreductase</keyword>
<dbReference type="AlphaFoldDB" id="A0A1H8Q1P1"/>
<sequence length="326" mass="35471">MSSRLTELEREARMGALGTETSDREVRRISLAGLPGRRAEIAAQLWAAATDIGFFQVVDHGITAEEIDVAFAAAQAFFALPAEVKARRPLDRALNAGWESKSQVRPSIGTPDEKESFQVTLPHMAGRWPTDEELAGFRATMLGFEARCRQVALDVLSCFAVELGFDPDFFARAHDPAAPDYRSALRLLHYFPVSPEAAARTDLWRAGAHTDFDCLTLLFQRPGQGGLQVLPGAEAEGQAWTPVDPAGDAITCNIGDMLTRWSDGVLPSNFHRVKAPGPGDDLGPRYSIAFFAQANADVVIESPGGTYPPITAGDFVQERIRANYAR</sequence>
<name>A0A1H8Q1P1_9ACTN</name>
<evidence type="ECO:0000256" key="3">
    <source>
        <dbReference type="RuleBase" id="RU003682"/>
    </source>
</evidence>
<accession>A0A1H8Q1P1</accession>
<evidence type="ECO:0000313" key="5">
    <source>
        <dbReference type="EMBL" id="SEO47901.1"/>
    </source>
</evidence>
<dbReference type="OrthoDB" id="21825at2"/>
<dbReference type="InterPro" id="IPR005123">
    <property type="entry name" value="Oxoglu/Fe-dep_dioxygenase_dom"/>
</dbReference>
<comment type="pathway">
    <text evidence="1">Antibiotic biosynthesis.</text>
</comment>
<feature type="domain" description="Fe2OG dioxygenase" evidence="4">
    <location>
        <begin position="180"/>
        <end position="294"/>
    </location>
</feature>
<keyword evidence="6" id="KW-1185">Reference proteome</keyword>
<dbReference type="GO" id="GO:0046872">
    <property type="term" value="F:metal ion binding"/>
    <property type="evidence" value="ECO:0007669"/>
    <property type="project" value="UniProtKB-KW"/>
</dbReference>
<dbReference type="SUPFAM" id="SSF51197">
    <property type="entry name" value="Clavaminate synthase-like"/>
    <property type="match status" value="1"/>
</dbReference>
<dbReference type="Pfam" id="PF03171">
    <property type="entry name" value="2OG-FeII_Oxy"/>
    <property type="match status" value="1"/>
</dbReference>
<protein>
    <submittedName>
        <fullName evidence="5">Isopenicillin N synthase</fullName>
    </submittedName>
</protein>
<dbReference type="STRING" id="673521.SAMN05660991_00506"/>
<comment type="similarity">
    <text evidence="3">Belongs to the iron/ascorbate-dependent oxidoreductase family.</text>
</comment>
<dbReference type="PANTHER" id="PTHR47990">
    <property type="entry name" value="2-OXOGLUTARATE (2OG) AND FE(II)-DEPENDENT OXYGENASE SUPERFAMILY PROTEIN-RELATED"/>
    <property type="match status" value="1"/>
</dbReference>
<dbReference type="Pfam" id="PF14226">
    <property type="entry name" value="DIOX_N"/>
    <property type="match status" value="1"/>
</dbReference>
<dbReference type="GO" id="GO:0017000">
    <property type="term" value="P:antibiotic biosynthetic process"/>
    <property type="evidence" value="ECO:0007669"/>
    <property type="project" value="UniProtKB-KW"/>
</dbReference>